<keyword evidence="6 7" id="KW-0472">Membrane</keyword>
<protein>
    <submittedName>
        <fullName evidence="9">MFS transporter</fullName>
    </submittedName>
</protein>
<keyword evidence="5 7" id="KW-1133">Transmembrane helix</keyword>
<feature type="transmembrane region" description="Helical" evidence="7">
    <location>
        <begin position="267"/>
        <end position="292"/>
    </location>
</feature>
<dbReference type="InterPro" id="IPR011701">
    <property type="entry name" value="MFS"/>
</dbReference>
<evidence type="ECO:0000259" key="8">
    <source>
        <dbReference type="PROSITE" id="PS50850"/>
    </source>
</evidence>
<dbReference type="InterPro" id="IPR020846">
    <property type="entry name" value="MFS_dom"/>
</dbReference>
<comment type="subcellular location">
    <subcellularLocation>
        <location evidence="1">Cell membrane</location>
        <topology evidence="1">Multi-pass membrane protein</topology>
    </subcellularLocation>
</comment>
<feature type="transmembrane region" description="Helical" evidence="7">
    <location>
        <begin position="12"/>
        <end position="35"/>
    </location>
</feature>
<proteinExistence type="predicted"/>
<organism evidence="9 10">
    <name type="scientific">Amycolatopsis minnesotensis</name>
    <dbReference type="NCBI Taxonomy" id="337894"/>
    <lineage>
        <taxon>Bacteria</taxon>
        <taxon>Bacillati</taxon>
        <taxon>Actinomycetota</taxon>
        <taxon>Actinomycetes</taxon>
        <taxon>Pseudonocardiales</taxon>
        <taxon>Pseudonocardiaceae</taxon>
        <taxon>Amycolatopsis</taxon>
    </lineage>
</organism>
<evidence type="ECO:0000313" key="10">
    <source>
        <dbReference type="Proteomes" id="UP001501116"/>
    </source>
</evidence>
<feature type="transmembrane region" description="Helical" evidence="7">
    <location>
        <begin position="331"/>
        <end position="351"/>
    </location>
</feature>
<dbReference type="Pfam" id="PF07690">
    <property type="entry name" value="MFS_1"/>
    <property type="match status" value="1"/>
</dbReference>
<feature type="transmembrane region" description="Helical" evidence="7">
    <location>
        <begin position="165"/>
        <end position="187"/>
    </location>
</feature>
<feature type="transmembrane region" description="Helical" evidence="7">
    <location>
        <begin position="79"/>
        <end position="98"/>
    </location>
</feature>
<feature type="transmembrane region" description="Helical" evidence="7">
    <location>
        <begin position="357"/>
        <end position="381"/>
    </location>
</feature>
<evidence type="ECO:0000256" key="7">
    <source>
        <dbReference type="SAM" id="Phobius"/>
    </source>
</evidence>
<feature type="transmembrane region" description="Helical" evidence="7">
    <location>
        <begin position="104"/>
        <end position="129"/>
    </location>
</feature>
<dbReference type="Proteomes" id="UP001501116">
    <property type="component" value="Unassembled WGS sequence"/>
</dbReference>
<dbReference type="PANTHER" id="PTHR42718">
    <property type="entry name" value="MAJOR FACILITATOR SUPERFAMILY MULTIDRUG TRANSPORTER MFSC"/>
    <property type="match status" value="1"/>
</dbReference>
<name>A0ABN2RLF3_9PSEU</name>
<evidence type="ECO:0000256" key="1">
    <source>
        <dbReference type="ARBA" id="ARBA00004651"/>
    </source>
</evidence>
<feature type="transmembrane region" description="Helical" evidence="7">
    <location>
        <begin position="304"/>
        <end position="324"/>
    </location>
</feature>
<keyword evidence="10" id="KW-1185">Reference proteome</keyword>
<dbReference type="Gene3D" id="1.20.1250.20">
    <property type="entry name" value="MFS general substrate transporter like domains"/>
    <property type="match status" value="1"/>
</dbReference>
<feature type="domain" description="Major facilitator superfamily (MFS) profile" evidence="8">
    <location>
        <begin position="13"/>
        <end position="490"/>
    </location>
</feature>
<feature type="transmembrane region" description="Helical" evidence="7">
    <location>
        <begin position="55"/>
        <end position="72"/>
    </location>
</feature>
<evidence type="ECO:0000256" key="2">
    <source>
        <dbReference type="ARBA" id="ARBA00022448"/>
    </source>
</evidence>
<feature type="transmembrane region" description="Helical" evidence="7">
    <location>
        <begin position="228"/>
        <end position="246"/>
    </location>
</feature>
<dbReference type="EMBL" id="BAAANN010000021">
    <property type="protein sequence ID" value="GAA1971110.1"/>
    <property type="molecule type" value="Genomic_DNA"/>
</dbReference>
<feature type="transmembrane region" description="Helical" evidence="7">
    <location>
        <begin position="199"/>
        <end position="216"/>
    </location>
</feature>
<dbReference type="PROSITE" id="PS50850">
    <property type="entry name" value="MFS"/>
    <property type="match status" value="1"/>
</dbReference>
<keyword evidence="2" id="KW-0813">Transport</keyword>
<keyword evidence="4 7" id="KW-0812">Transmembrane</keyword>
<dbReference type="SUPFAM" id="SSF103473">
    <property type="entry name" value="MFS general substrate transporter"/>
    <property type="match status" value="1"/>
</dbReference>
<feature type="transmembrane region" description="Helical" evidence="7">
    <location>
        <begin position="459"/>
        <end position="482"/>
    </location>
</feature>
<evidence type="ECO:0000313" key="9">
    <source>
        <dbReference type="EMBL" id="GAA1971110.1"/>
    </source>
</evidence>
<evidence type="ECO:0000256" key="5">
    <source>
        <dbReference type="ARBA" id="ARBA00022989"/>
    </source>
</evidence>
<keyword evidence="3" id="KW-1003">Cell membrane</keyword>
<dbReference type="PANTHER" id="PTHR42718:SF47">
    <property type="entry name" value="METHYL VIOLOGEN RESISTANCE PROTEIN SMVA"/>
    <property type="match status" value="1"/>
</dbReference>
<sequence length="498" mass="50533">MADKTAGRRAWLGLAVLVLPTLVVALDMNALFLALPKLSADLGAGGTEQLWISDSYGFLMAGFVITMGTLGDRIGRRKLLLTGSAAFIATSVVAAYAGTPEMLIAARVLMGVAGATLMPSTLALISTLFRDDRERGKAISVWATCQFAGAAFSPVFGGFLLQHFWWGSVFLIAVPVMVLLLVTGPFLLPEHRDPAARRIDIVSVALSLAAVLPAVYGIKRLAADGGDTLFAVLSIVVGVAFGIVFARRQLSLADPLIDLRLLRDRRLTAVLGTLLLAGIAMAGVGFLVTQYLQSVLGFSPTESAIVFAPMGLAVAIGTMIAPALTNRVRPGTAIASGLVVSALGGVLLTQADRGLSFVIAGIAVLALGTGPLFALGTGLVIGSAPVDRAGSAASMSETANFFGGALGVAVLGAVAAGIYRGRMGGAAGAARETLAGAVHVAASLPGTRGAELVTAAKGALTSGLTAGAVVAASVFAVGAVLVSTLHRERRTAPEPVAA</sequence>
<evidence type="ECO:0000256" key="3">
    <source>
        <dbReference type="ARBA" id="ARBA00022475"/>
    </source>
</evidence>
<evidence type="ECO:0000256" key="6">
    <source>
        <dbReference type="ARBA" id="ARBA00023136"/>
    </source>
</evidence>
<evidence type="ECO:0000256" key="4">
    <source>
        <dbReference type="ARBA" id="ARBA00022692"/>
    </source>
</evidence>
<comment type="caution">
    <text evidence="9">The sequence shown here is derived from an EMBL/GenBank/DDBJ whole genome shotgun (WGS) entry which is preliminary data.</text>
</comment>
<feature type="transmembrane region" description="Helical" evidence="7">
    <location>
        <begin position="401"/>
        <end position="419"/>
    </location>
</feature>
<dbReference type="InterPro" id="IPR036259">
    <property type="entry name" value="MFS_trans_sf"/>
</dbReference>
<dbReference type="CDD" id="cd17321">
    <property type="entry name" value="MFS_MMR_MDR_like"/>
    <property type="match status" value="1"/>
</dbReference>
<accession>A0ABN2RLF3</accession>
<gene>
    <name evidence="9" type="ORF">GCM10009754_51500</name>
</gene>
<reference evidence="9 10" key="1">
    <citation type="journal article" date="2019" name="Int. J. Syst. Evol. Microbiol.">
        <title>The Global Catalogue of Microorganisms (GCM) 10K type strain sequencing project: providing services to taxonomists for standard genome sequencing and annotation.</title>
        <authorList>
            <consortium name="The Broad Institute Genomics Platform"/>
            <consortium name="The Broad Institute Genome Sequencing Center for Infectious Disease"/>
            <person name="Wu L."/>
            <person name="Ma J."/>
        </authorList>
    </citation>
    <scope>NUCLEOTIDE SEQUENCE [LARGE SCALE GENOMIC DNA]</scope>
    <source>
        <strain evidence="9 10">JCM 14545</strain>
    </source>
</reference>
<feature type="transmembrane region" description="Helical" evidence="7">
    <location>
        <begin position="141"/>
        <end position="159"/>
    </location>
</feature>
<dbReference type="RefSeq" id="WP_344423929.1">
    <property type="nucleotide sequence ID" value="NZ_BAAANN010000021.1"/>
</dbReference>